<comment type="caution">
    <text evidence="7">The sequence shown here is derived from an EMBL/GenBank/DDBJ whole genome shotgun (WGS) entry which is preliminary data.</text>
</comment>
<dbReference type="Proteomes" id="UP000775547">
    <property type="component" value="Unassembled WGS sequence"/>
</dbReference>
<keyword evidence="5" id="KW-0539">Nucleus</keyword>
<evidence type="ECO:0000313" key="8">
    <source>
        <dbReference type="Proteomes" id="UP000775547"/>
    </source>
</evidence>
<dbReference type="EMBL" id="JABCKV010000183">
    <property type="protein sequence ID" value="KAG5642473.1"/>
    <property type="molecule type" value="Genomic_DNA"/>
</dbReference>
<evidence type="ECO:0000256" key="3">
    <source>
        <dbReference type="ARBA" id="ARBA00022737"/>
    </source>
</evidence>
<proteinExistence type="predicted"/>
<dbReference type="PANTHER" id="PTHR15263">
    <property type="entry name" value="I-KAPPA-B-LIKE PROTEIN IKBL"/>
    <property type="match status" value="1"/>
</dbReference>
<dbReference type="GO" id="GO:0043124">
    <property type="term" value="P:negative regulation of canonical NF-kappaB signal transduction"/>
    <property type="evidence" value="ECO:0007669"/>
    <property type="project" value="InterPro"/>
</dbReference>
<evidence type="ECO:0000313" key="7">
    <source>
        <dbReference type="EMBL" id="KAG5642473.1"/>
    </source>
</evidence>
<keyword evidence="2" id="KW-0597">Phosphoprotein</keyword>
<dbReference type="GO" id="GO:0005634">
    <property type="term" value="C:nucleus"/>
    <property type="evidence" value="ECO:0007669"/>
    <property type="project" value="UniProtKB-SubCell"/>
</dbReference>
<accession>A0A9P7G2M1</accession>
<sequence>MFFDASPPPATPSRAPTPRRRPPSPLGPIPRASSPPARQHIPRAMGYFAFPPPASPGSGSTPASPPNPNSTPPDTRLQAEIALNEFSWVASGGILRSPSSGRRDMVRTEAVRAEIRLRRWEADVQARWQAYERAWKGLLGGKGGMLAFGDIPWPVHVVDVRDGEGDETMLWLGAGEKEKEKRETKTKRSITLADLTPAAIERFLLESLGVRGCEVTRRERVRAQLLRWHPDKCGVWIGRAGVRDQDEDEREMVREGVRRVGECLLRMNINANG</sequence>
<reference evidence="7" key="2">
    <citation type="submission" date="2021-10" db="EMBL/GenBank/DDBJ databases">
        <title>Phylogenomics reveals ancestral predisposition of the termite-cultivated fungus Termitomyces towards a domesticated lifestyle.</title>
        <authorList>
            <person name="Auxier B."/>
            <person name="Grum-Grzhimaylo A."/>
            <person name="Cardenas M.E."/>
            <person name="Lodge J.D."/>
            <person name="Laessoe T."/>
            <person name="Pedersen O."/>
            <person name="Smith M.E."/>
            <person name="Kuyper T.W."/>
            <person name="Franco-Molano E.A."/>
            <person name="Baroni T.J."/>
            <person name="Aanen D.K."/>
        </authorList>
    </citation>
    <scope>NUCLEOTIDE SEQUENCE</scope>
    <source>
        <strain evidence="7">AP01</strain>
        <tissue evidence="7">Mycelium</tissue>
    </source>
</reference>
<organism evidence="7 8">
    <name type="scientific">Asterophora parasitica</name>
    <dbReference type="NCBI Taxonomy" id="117018"/>
    <lineage>
        <taxon>Eukaryota</taxon>
        <taxon>Fungi</taxon>
        <taxon>Dikarya</taxon>
        <taxon>Basidiomycota</taxon>
        <taxon>Agaricomycotina</taxon>
        <taxon>Agaricomycetes</taxon>
        <taxon>Agaricomycetidae</taxon>
        <taxon>Agaricales</taxon>
        <taxon>Tricholomatineae</taxon>
        <taxon>Lyophyllaceae</taxon>
        <taxon>Asterophora</taxon>
    </lineage>
</organism>
<keyword evidence="4" id="KW-0040">ANK repeat</keyword>
<comment type="subcellular location">
    <subcellularLocation>
        <location evidence="1">Nucleus</location>
    </subcellularLocation>
</comment>
<evidence type="ECO:0000256" key="5">
    <source>
        <dbReference type="ARBA" id="ARBA00023242"/>
    </source>
</evidence>
<evidence type="ECO:0000256" key="1">
    <source>
        <dbReference type="ARBA" id="ARBA00004123"/>
    </source>
</evidence>
<evidence type="ECO:0000256" key="6">
    <source>
        <dbReference type="SAM" id="MobiDB-lite"/>
    </source>
</evidence>
<evidence type="ECO:0008006" key="9">
    <source>
        <dbReference type="Google" id="ProtNLM"/>
    </source>
</evidence>
<gene>
    <name evidence="7" type="ORF">DXG03_002751</name>
</gene>
<keyword evidence="8" id="KW-1185">Reference proteome</keyword>
<dbReference type="PANTHER" id="PTHR15263:SF1">
    <property type="entry name" value="NF-KAPPA-B INHIBITOR-LIKE PROTEIN 1"/>
    <property type="match status" value="1"/>
</dbReference>
<evidence type="ECO:0000256" key="4">
    <source>
        <dbReference type="ARBA" id="ARBA00023043"/>
    </source>
</evidence>
<dbReference type="OrthoDB" id="3241983at2759"/>
<dbReference type="AlphaFoldDB" id="A0A9P7G2M1"/>
<evidence type="ECO:0000256" key="2">
    <source>
        <dbReference type="ARBA" id="ARBA00022553"/>
    </source>
</evidence>
<feature type="region of interest" description="Disordered" evidence="6">
    <location>
        <begin position="1"/>
        <end position="75"/>
    </location>
</feature>
<feature type="compositionally biased region" description="Pro residues" evidence="6">
    <location>
        <begin position="1"/>
        <end position="11"/>
    </location>
</feature>
<keyword evidence="3" id="KW-0677">Repeat</keyword>
<name>A0A9P7G2M1_9AGAR</name>
<reference evidence="7" key="1">
    <citation type="submission" date="2020-07" db="EMBL/GenBank/DDBJ databases">
        <authorList>
            <person name="Nieuwenhuis M."/>
            <person name="Van De Peppel L.J.J."/>
        </authorList>
    </citation>
    <scope>NUCLEOTIDE SEQUENCE</scope>
    <source>
        <strain evidence="7">AP01</strain>
        <tissue evidence="7">Mycelium</tissue>
    </source>
</reference>
<dbReference type="InterPro" id="IPR038753">
    <property type="entry name" value="NFKBIL1"/>
</dbReference>
<protein>
    <recommendedName>
        <fullName evidence="9">J domain-containing protein</fullName>
    </recommendedName>
</protein>